<reference evidence="2" key="1">
    <citation type="submission" date="2022-11" db="EMBL/GenBank/DDBJ databases">
        <title>Draft genome sequence of Sellimonas catena strain 12EGH17.</title>
        <authorList>
            <person name="Atsushi H."/>
            <person name="Moriya O."/>
            <person name="Mitsuo S."/>
        </authorList>
    </citation>
    <scope>NUCLEOTIDE SEQUENCE</scope>
    <source>
        <strain evidence="2">12EGH17</strain>
    </source>
</reference>
<accession>A0A9W6C9A2</accession>
<dbReference type="AlphaFoldDB" id="A0A9W6C9A2"/>
<reference evidence="2" key="2">
    <citation type="submission" date="2022-11" db="EMBL/GenBank/DDBJ databases">
        <title>Draft genome sequence of Sellimonas catena strain 12EGH17.</title>
        <authorList>
            <person name="Hisatomi A."/>
            <person name="Ohkuma M."/>
            <person name="Sakamoto M."/>
        </authorList>
    </citation>
    <scope>NUCLEOTIDE SEQUENCE</scope>
    <source>
        <strain evidence="2">12EGH17</strain>
    </source>
</reference>
<evidence type="ECO:0000256" key="1">
    <source>
        <dbReference type="SAM" id="MobiDB-lite"/>
    </source>
</evidence>
<reference evidence="3" key="3">
    <citation type="submission" date="2022-11" db="EMBL/GenBank/DDBJ databases">
        <title>Draft genome sequence of Sellimonas catena strain 18CBH55.</title>
        <authorList>
            <person name="Hisatomi A."/>
            <person name="Ohkuma M."/>
            <person name="Sakamoto M."/>
        </authorList>
    </citation>
    <scope>NUCLEOTIDE SEQUENCE</scope>
    <source>
        <strain evidence="3">18CBH55</strain>
    </source>
</reference>
<evidence type="ECO:0000313" key="2">
    <source>
        <dbReference type="EMBL" id="GLG05042.1"/>
    </source>
</evidence>
<comment type="caution">
    <text evidence="2">The sequence shown here is derived from an EMBL/GenBank/DDBJ whole genome shotgun (WGS) entry which is preliminary data.</text>
</comment>
<name>A0A9W6C9A2_9FIRM</name>
<gene>
    <name evidence="2" type="ORF">Selli1_22160</name>
    <name evidence="3" type="ORF">Selli2_13570</name>
</gene>
<feature type="region of interest" description="Disordered" evidence="1">
    <location>
        <begin position="24"/>
        <end position="46"/>
    </location>
</feature>
<evidence type="ECO:0000313" key="4">
    <source>
        <dbReference type="Proteomes" id="UP001145145"/>
    </source>
</evidence>
<sequence>MQKDNEEMKQLTLAELFPDSWCGKTSPEHSHLQTEKISERSWRKSAGSPTIPYLFLDLRPGGGNLLGPYWEVDSLSLGESWTLNTGESPRDVRESFLSQILEEHPPRKYYLSRKACLGILRRSAERGKELPEILKKALEIQAGIK</sequence>
<evidence type="ECO:0000313" key="3">
    <source>
        <dbReference type="EMBL" id="GLG89930.1"/>
    </source>
</evidence>
<dbReference type="EMBL" id="BSCH01000007">
    <property type="protein sequence ID" value="GLG89930.1"/>
    <property type="molecule type" value="Genomic_DNA"/>
</dbReference>
<dbReference type="Proteomes" id="UP001145145">
    <property type="component" value="Unassembled WGS sequence"/>
</dbReference>
<dbReference type="Proteomes" id="UP001145094">
    <property type="component" value="Unassembled WGS sequence"/>
</dbReference>
<reference evidence="3" key="4">
    <citation type="submission" date="2022-11" db="EMBL/GenBank/DDBJ databases">
        <title>Draft genome sequence of Sellimonas catena strain 18CBH55.</title>
        <authorList>
            <person name="Atsushi H."/>
            <person name="Moriya O."/>
            <person name="Mitsuo S."/>
        </authorList>
    </citation>
    <scope>NUCLEOTIDE SEQUENCE</scope>
    <source>
        <strain evidence="3">18CBH55</strain>
    </source>
</reference>
<dbReference type="EMBL" id="BSBO01000023">
    <property type="protein sequence ID" value="GLG05042.1"/>
    <property type="molecule type" value="Genomic_DNA"/>
</dbReference>
<reference evidence="2 4" key="5">
    <citation type="journal article" date="2023" name="Int. J. Syst. Evol. Microbiol.">
        <title>Sellimonas catena sp. nov., isolated from human faeces.</title>
        <authorList>
            <person name="Hisatomi A."/>
            <person name="Ohkuma M."/>
            <person name="Sakamoto M."/>
        </authorList>
    </citation>
    <scope>NUCLEOTIDE SEQUENCE [LARGE SCALE GENOMIC DNA]</scope>
    <source>
        <strain evidence="2 4">12EGH17</strain>
        <strain evidence="3">18CBH55</strain>
    </source>
</reference>
<protein>
    <submittedName>
        <fullName evidence="2">Uncharacterized protein</fullName>
    </submittedName>
</protein>
<proteinExistence type="predicted"/>
<feature type="compositionally biased region" description="Basic and acidic residues" evidence="1">
    <location>
        <begin position="26"/>
        <end position="42"/>
    </location>
</feature>
<keyword evidence="4" id="KW-1185">Reference proteome</keyword>
<organism evidence="2 4">
    <name type="scientific">Sellimonas catena</name>
    <dbReference type="NCBI Taxonomy" id="2994035"/>
    <lineage>
        <taxon>Bacteria</taxon>
        <taxon>Bacillati</taxon>
        <taxon>Bacillota</taxon>
        <taxon>Clostridia</taxon>
        <taxon>Lachnospirales</taxon>
        <taxon>Lachnospiraceae</taxon>
        <taxon>Sellimonas</taxon>
    </lineage>
</organism>